<dbReference type="Proteomes" id="UP000271162">
    <property type="component" value="Unassembled WGS sequence"/>
</dbReference>
<dbReference type="EMBL" id="UYSL01020908">
    <property type="protein sequence ID" value="VDL76570.1"/>
    <property type="molecule type" value="Genomic_DNA"/>
</dbReference>
<dbReference type="SMART" id="SM00328">
    <property type="entry name" value="BPI1"/>
    <property type="match status" value="1"/>
</dbReference>
<dbReference type="InterPro" id="IPR032942">
    <property type="entry name" value="BPI/LBP/Plunc"/>
</dbReference>
<dbReference type="SUPFAM" id="SSF55394">
    <property type="entry name" value="Bactericidal permeability-increasing protein, BPI"/>
    <property type="match status" value="2"/>
</dbReference>
<feature type="domain" description="Lipid-binding serum glycoprotein N-terminal" evidence="3">
    <location>
        <begin position="16"/>
        <end position="231"/>
    </location>
</feature>
<dbReference type="InterPro" id="IPR001124">
    <property type="entry name" value="Lipid-bd_serum_glycop_C"/>
</dbReference>
<name>A0A0N4Y9J5_NIPBR</name>
<dbReference type="STRING" id="27835.A0A0N4Y9J5"/>
<reference evidence="7" key="1">
    <citation type="submission" date="2017-02" db="UniProtKB">
        <authorList>
            <consortium name="WormBaseParasite"/>
        </authorList>
    </citation>
    <scope>IDENTIFICATION</scope>
</reference>
<sequence>MFRFMQAEMIERSESVFTSTTKPRTRVASNVLAEQLPRIFIPDVEHRLPGDQGAIFISRIKISSSFITVPRHLHYPIEFSFIGDLSGAVDIVVPFNLTGQAEVQAEGLSVQLESAIERGINGSAHIVTISCHSTIRAVDVTNHNGGLFGLAVTVFKQGVSDNVRFLLQGLICKKIRKYLDEDLNEKLAEVQTRSPLADAIETNAIKSTRLSETVGGVTLGSLIGKSISKEFFIDFRLREDPRCGTNMVDIACAGEISFRGEGGTPFGAPPFTWTRAQSDTHMLMVQVSDYLPNSLFYHAHRQRLIRLHLTPATPGVAGFLRTSCENSFCVADLLPQISEIYPNHTLELSLASTRAPAVLFSEKKGGVVSVNLGGIVIVFVLDGNRRKQLTMLDVEVVADAKLNLQVSPEFSHF</sequence>
<keyword evidence="6" id="KW-1185">Reference proteome</keyword>
<dbReference type="PANTHER" id="PTHR10504:SF143">
    <property type="entry name" value="BPI2 DOMAIN-CONTAINING PROTEIN"/>
    <property type="match status" value="1"/>
</dbReference>
<dbReference type="Gene3D" id="3.15.20.10">
    <property type="entry name" value="Bactericidal permeability-increasing protein, domain 2"/>
    <property type="match status" value="1"/>
</dbReference>
<evidence type="ECO:0000313" key="6">
    <source>
        <dbReference type="Proteomes" id="UP000271162"/>
    </source>
</evidence>
<protein>
    <submittedName>
        <fullName evidence="7">BPI2 domain-containing protein</fullName>
    </submittedName>
</protein>
<dbReference type="GO" id="GO:0008289">
    <property type="term" value="F:lipid binding"/>
    <property type="evidence" value="ECO:0007669"/>
    <property type="project" value="InterPro"/>
</dbReference>
<accession>A0A0N4Y9J5</accession>
<gene>
    <name evidence="5" type="ORF">NBR_LOCUS12981</name>
</gene>
<dbReference type="InterPro" id="IPR017942">
    <property type="entry name" value="Lipid-bd_serum_glycop_N"/>
</dbReference>
<evidence type="ECO:0000313" key="7">
    <source>
        <dbReference type="WBParaSite" id="NBR_0001298001-mRNA-1"/>
    </source>
</evidence>
<dbReference type="WBParaSite" id="NBR_0001298001-mRNA-1">
    <property type="protein sequence ID" value="NBR_0001298001-mRNA-1"/>
    <property type="gene ID" value="NBR_0001298001"/>
</dbReference>
<evidence type="ECO:0000259" key="4">
    <source>
        <dbReference type="SMART" id="SM00329"/>
    </source>
</evidence>
<evidence type="ECO:0000259" key="3">
    <source>
        <dbReference type="SMART" id="SM00328"/>
    </source>
</evidence>
<dbReference type="PANTHER" id="PTHR10504">
    <property type="entry name" value="BACTERICIDAL PERMEABILITY-INCREASING BPI PROTEIN-RELATED"/>
    <property type="match status" value="1"/>
</dbReference>
<dbReference type="SMART" id="SM00329">
    <property type="entry name" value="BPI2"/>
    <property type="match status" value="1"/>
</dbReference>
<reference evidence="5 6" key="2">
    <citation type="submission" date="2018-11" db="EMBL/GenBank/DDBJ databases">
        <authorList>
            <consortium name="Pathogen Informatics"/>
        </authorList>
    </citation>
    <scope>NUCLEOTIDE SEQUENCE [LARGE SCALE GENOMIC DNA]</scope>
</reference>
<dbReference type="AlphaFoldDB" id="A0A0N4Y9J5"/>
<evidence type="ECO:0000313" key="5">
    <source>
        <dbReference type="EMBL" id="VDL76570.1"/>
    </source>
</evidence>
<feature type="domain" description="Lipid-binding serum glycoprotein C-terminal" evidence="4">
    <location>
        <begin position="277"/>
        <end position="412"/>
    </location>
</feature>
<evidence type="ECO:0000256" key="2">
    <source>
        <dbReference type="ARBA" id="ARBA00023157"/>
    </source>
</evidence>
<keyword evidence="2" id="KW-1015">Disulfide bond</keyword>
<dbReference type="Pfam" id="PF02886">
    <property type="entry name" value="LBP_BPI_CETP_C"/>
    <property type="match status" value="1"/>
</dbReference>
<organism evidence="7">
    <name type="scientific">Nippostrongylus brasiliensis</name>
    <name type="common">Rat hookworm</name>
    <dbReference type="NCBI Taxonomy" id="27835"/>
    <lineage>
        <taxon>Eukaryota</taxon>
        <taxon>Metazoa</taxon>
        <taxon>Ecdysozoa</taxon>
        <taxon>Nematoda</taxon>
        <taxon>Chromadorea</taxon>
        <taxon>Rhabditida</taxon>
        <taxon>Rhabditina</taxon>
        <taxon>Rhabditomorpha</taxon>
        <taxon>Strongyloidea</taxon>
        <taxon>Heligmosomidae</taxon>
        <taxon>Nippostrongylus</taxon>
    </lineage>
</organism>
<dbReference type="Gene3D" id="3.15.10.10">
    <property type="entry name" value="Bactericidal permeability-increasing protein, domain 1"/>
    <property type="match status" value="1"/>
</dbReference>
<evidence type="ECO:0000256" key="1">
    <source>
        <dbReference type="ARBA" id="ARBA00007292"/>
    </source>
</evidence>
<dbReference type="GO" id="GO:0005615">
    <property type="term" value="C:extracellular space"/>
    <property type="evidence" value="ECO:0007669"/>
    <property type="project" value="TreeGrafter"/>
</dbReference>
<proteinExistence type="inferred from homology"/>
<comment type="similarity">
    <text evidence="1">Belongs to the BPI/LBP/Plunc superfamily. BPI/LBP family.</text>
</comment>
<dbReference type="InterPro" id="IPR017943">
    <property type="entry name" value="Bactericidal_perm-incr_a/b_dom"/>
</dbReference>